<protein>
    <submittedName>
        <fullName evidence="3">Uncharacterized protein</fullName>
    </submittedName>
</protein>
<dbReference type="AlphaFoldDB" id="A0A812LNJ9"/>
<feature type="transmembrane region" description="Helical" evidence="2">
    <location>
        <begin position="268"/>
        <end position="289"/>
    </location>
</feature>
<sequence length="741" mass="82243">MGDVCKTTSISSQTSPLSSRTSSAVGTLRSLQANIAPELLRGVSLHECLSGWGKHWSAGGMFQTKQDDASQAYGLSRQTQRFDNFLSHDWSTSRWLKLATLLVVFNSRAAALATLVVSVLVGMLRAAGFLPDEPWTVVIGHVTFLLFFSFWQRMRAILRKPRMVFLDKLCIAQHDDTLKEQGILGLAAFLDRSEKLTILWSPRYFQRLWCVYEISTFLRSRDKWKPIEIMPVKLALLLCVNAGNWFVMAAAYHSIANSTGGEPSVKRTLVVGGTCVCLAACMVPWTYYVGIGMMEDLHKLPQQLADFRIQDAESTCCAHQHIHPQFDTLRQWFGDAEESGGGEQHLDNFNRLVRKRLAPVVLKSVGGDNLPIGYTVYMAASANMPFLASFIPFLAKGPPVDYTAGDSLVWALRIFISWAFTSLLAVLTTRLNLFLCRHGPRILQSCHSRICRALLLSQAAVLFVTILWAGYRVPARRVDSKSWEDRAAFEPESEGVPPELVGDESMMTARSLLASRHGARAMQQLGCAKEVLRTSQDAAPRSPVSSTLPMTQSQFAFLCADAAAPGTSISNCAVMYIFQEEDVDVKSLQEVIQDIGVKYWSKLHLHCGDGINSAARDFMRVTYTGLCRDEVPLQVFPDTCGLEVSKQVGSEKLAQNLPFKVSGEEARFLMQFHNQPFDLKPGADRIPRRVAIIRFDSGRVGLKMVASHMLEDGGSYTALLKLILHSYYDRVGLAGALPTPQ</sequence>
<dbReference type="InterPro" id="IPR023213">
    <property type="entry name" value="CAT-like_dom_sf"/>
</dbReference>
<proteinExistence type="predicted"/>
<dbReference type="EMBL" id="CAJNDS010001171">
    <property type="protein sequence ID" value="CAE7250532.1"/>
    <property type="molecule type" value="Genomic_DNA"/>
</dbReference>
<evidence type="ECO:0000313" key="3">
    <source>
        <dbReference type="EMBL" id="CAE7250532.1"/>
    </source>
</evidence>
<feature type="transmembrane region" description="Helical" evidence="2">
    <location>
        <begin position="372"/>
        <end position="395"/>
    </location>
</feature>
<evidence type="ECO:0000256" key="2">
    <source>
        <dbReference type="SAM" id="Phobius"/>
    </source>
</evidence>
<keyword evidence="4" id="KW-1185">Reference proteome</keyword>
<dbReference type="Proteomes" id="UP000604046">
    <property type="component" value="Unassembled WGS sequence"/>
</dbReference>
<evidence type="ECO:0000256" key="1">
    <source>
        <dbReference type="SAM" id="MobiDB-lite"/>
    </source>
</evidence>
<feature type="compositionally biased region" description="Low complexity" evidence="1">
    <location>
        <begin position="7"/>
        <end position="21"/>
    </location>
</feature>
<evidence type="ECO:0000313" key="4">
    <source>
        <dbReference type="Proteomes" id="UP000604046"/>
    </source>
</evidence>
<feature type="transmembrane region" description="Helical" evidence="2">
    <location>
        <begin position="135"/>
        <end position="152"/>
    </location>
</feature>
<feature type="non-terminal residue" evidence="3">
    <location>
        <position position="1"/>
    </location>
</feature>
<name>A0A812LNJ9_9DINO</name>
<comment type="caution">
    <text evidence="3">The sequence shown here is derived from an EMBL/GenBank/DDBJ whole genome shotgun (WGS) entry which is preliminary data.</text>
</comment>
<organism evidence="3 4">
    <name type="scientific">Symbiodinium natans</name>
    <dbReference type="NCBI Taxonomy" id="878477"/>
    <lineage>
        <taxon>Eukaryota</taxon>
        <taxon>Sar</taxon>
        <taxon>Alveolata</taxon>
        <taxon>Dinophyceae</taxon>
        <taxon>Suessiales</taxon>
        <taxon>Symbiodiniaceae</taxon>
        <taxon>Symbiodinium</taxon>
    </lineage>
</organism>
<feature type="transmembrane region" description="Helical" evidence="2">
    <location>
        <begin position="234"/>
        <end position="256"/>
    </location>
</feature>
<dbReference type="Gene3D" id="3.30.559.10">
    <property type="entry name" value="Chloramphenicol acetyltransferase-like domain"/>
    <property type="match status" value="1"/>
</dbReference>
<accession>A0A812LNJ9</accession>
<keyword evidence="2" id="KW-1133">Transmembrane helix</keyword>
<keyword evidence="2" id="KW-0812">Transmembrane</keyword>
<gene>
    <name evidence="3" type="ORF">SNAT2548_LOCUS12312</name>
</gene>
<feature type="transmembrane region" description="Helical" evidence="2">
    <location>
        <begin position="98"/>
        <end position="123"/>
    </location>
</feature>
<reference evidence="3" key="1">
    <citation type="submission" date="2021-02" db="EMBL/GenBank/DDBJ databases">
        <authorList>
            <person name="Dougan E. K."/>
            <person name="Rhodes N."/>
            <person name="Thang M."/>
            <person name="Chan C."/>
        </authorList>
    </citation>
    <scope>NUCLEOTIDE SEQUENCE</scope>
</reference>
<feature type="transmembrane region" description="Helical" evidence="2">
    <location>
        <begin position="450"/>
        <end position="471"/>
    </location>
</feature>
<feature type="region of interest" description="Disordered" evidence="1">
    <location>
        <begin position="1"/>
        <end position="21"/>
    </location>
</feature>
<feature type="transmembrane region" description="Helical" evidence="2">
    <location>
        <begin position="407"/>
        <end position="429"/>
    </location>
</feature>
<keyword evidence="2" id="KW-0472">Membrane</keyword>